<dbReference type="Pfam" id="PF04851">
    <property type="entry name" value="ResIII"/>
    <property type="match status" value="1"/>
</dbReference>
<accession>A0A4S3ZU26</accession>
<dbReference type="GO" id="GO:0003677">
    <property type="term" value="F:DNA binding"/>
    <property type="evidence" value="ECO:0007669"/>
    <property type="project" value="InterPro"/>
</dbReference>
<keyword evidence="2" id="KW-0547">Nucleotide-binding</keyword>
<keyword evidence="2" id="KW-0347">Helicase</keyword>
<dbReference type="PANTHER" id="PTHR47396">
    <property type="entry name" value="TYPE I RESTRICTION ENZYME ECOKI R PROTEIN"/>
    <property type="match status" value="1"/>
</dbReference>
<organism evidence="2 3">
    <name type="scientific">Flavobacterium supellecticarium</name>
    <dbReference type="NCBI Taxonomy" id="2565924"/>
    <lineage>
        <taxon>Bacteria</taxon>
        <taxon>Pseudomonadati</taxon>
        <taxon>Bacteroidota</taxon>
        <taxon>Flavobacteriia</taxon>
        <taxon>Flavobacteriales</taxon>
        <taxon>Flavobacteriaceae</taxon>
        <taxon>Flavobacterium</taxon>
    </lineage>
</organism>
<dbReference type="PANTHER" id="PTHR47396:SF1">
    <property type="entry name" value="ATP-DEPENDENT HELICASE IRC3-RELATED"/>
    <property type="match status" value="1"/>
</dbReference>
<feature type="domain" description="Helicase ATP-binding" evidence="1">
    <location>
        <begin position="138"/>
        <end position="309"/>
    </location>
</feature>
<keyword evidence="2" id="KW-0067">ATP-binding</keyword>
<evidence type="ECO:0000259" key="1">
    <source>
        <dbReference type="PROSITE" id="PS51192"/>
    </source>
</evidence>
<dbReference type="Proteomes" id="UP000307507">
    <property type="component" value="Unassembled WGS sequence"/>
</dbReference>
<dbReference type="EMBL" id="SSNZ01000006">
    <property type="protein sequence ID" value="THF49165.1"/>
    <property type="molecule type" value="Genomic_DNA"/>
</dbReference>
<evidence type="ECO:0000313" key="2">
    <source>
        <dbReference type="EMBL" id="THF49165.1"/>
    </source>
</evidence>
<name>A0A4S3ZU26_9FLAO</name>
<dbReference type="GO" id="GO:0016787">
    <property type="term" value="F:hydrolase activity"/>
    <property type="evidence" value="ECO:0007669"/>
    <property type="project" value="InterPro"/>
</dbReference>
<dbReference type="GO" id="GO:0005524">
    <property type="term" value="F:ATP binding"/>
    <property type="evidence" value="ECO:0007669"/>
    <property type="project" value="InterPro"/>
</dbReference>
<dbReference type="InterPro" id="IPR027417">
    <property type="entry name" value="P-loop_NTPase"/>
</dbReference>
<protein>
    <submittedName>
        <fullName evidence="2">DEAD/DEAH box helicase</fullName>
    </submittedName>
</protein>
<keyword evidence="3" id="KW-1185">Reference proteome</keyword>
<sequence length="1085" mass="124321">MKITLPSLESTLYQKTGSKNIIRQLLASKQSIPLNILQENRFYLVVEDNVNKICLTTKEEYIPEGIEYALLTNVLPNKQRFEEDKIIIKGWAKHPLLKEYSPSEITQSWKNDFLYKEEDVNEPGLRQPQIAALHMIMGHLKLPLDAATVVMPTGTGKTETMLATLVANRCEKLLVTVPSDSLRNQIAGKFFNLGLLKQFAVVGEKSLYPIVGVIKNKFESTEEVTEFLEKCNVVVSTMSWLTNQNNETQELFAKTFSHIFIDEAHHVKASSWNEFRNKFDKEKVIQFTATPFRNDGKRLDGKIISNFPLKKAQEQGYYKKIEFISIREYEKEKADQEIAKVAVERLRSDLADPNPYNHILMARCATKERAKEIFKLYEVHKDLNPVVIYSGVPNFKETYDKILQKKTRIIVCVDMLGEGFDLPELKIAAFHDIRKSLPITLQLAGRFTRTKYDEELGDASFVANIADLDVRAELADLYATDADWNEILSDASSGQVNEQIEFKDFMSGFKKLNNANIPFQNIRPKLSTVVYKNKTNAWNPGNFQKGIPGYDNLEFKFHDINREHNMLVIVTGKRFEVDWVHDKREIYDIQWDIIIVYWETKNNLLFINSSDNGSLYTELAQAIIDDNAELIKGIDVFKTFYNIKRVKLQNVGLRQFLGKNIRFRMMVGSDVGEALSLAEKQRGEKAFVMGTGFEVGKPVNIGASYKGRVWTKLQGDLKQFKNWCIALGNKLVDENIDPNQILRETLIPTLRTNLPNVFPVWIDWDTDIYLDVETKYNFIIDGIKYDLSNVELCLVNPSIGGDLLFSLKSETQEAAFKLELFEKKDGDESFADFKITQQSKEPVEVQFGRAKIDGVTFFEKFIPTVWYADGSALTGNEYYELKQQIGVYPKDELISWNWDGVNLRNEAQGIQPKKVDSIQYKVIEQLKQEDFDIIYDDDYSGEIADVVTIKAHSDKIEIKLYHLKFALDGVISNQIKNFYEVCGQAQKSVHWKHKSGKEFINHLLRRETKSKKGLSCSRLEKGNRNDLIKLLGILKNEIPVEYEILIVQPGLSKAKASDDILTLLGVTATYIKEFADINLKVITSI</sequence>
<dbReference type="CDD" id="cd18785">
    <property type="entry name" value="SF2_C"/>
    <property type="match status" value="1"/>
</dbReference>
<dbReference type="GO" id="GO:0005829">
    <property type="term" value="C:cytosol"/>
    <property type="evidence" value="ECO:0007669"/>
    <property type="project" value="TreeGrafter"/>
</dbReference>
<dbReference type="GO" id="GO:0004386">
    <property type="term" value="F:helicase activity"/>
    <property type="evidence" value="ECO:0007669"/>
    <property type="project" value="UniProtKB-KW"/>
</dbReference>
<dbReference type="PROSITE" id="PS51192">
    <property type="entry name" value="HELICASE_ATP_BIND_1"/>
    <property type="match status" value="1"/>
</dbReference>
<evidence type="ECO:0000313" key="3">
    <source>
        <dbReference type="Proteomes" id="UP000307507"/>
    </source>
</evidence>
<dbReference type="AlphaFoldDB" id="A0A4S3ZU26"/>
<proteinExistence type="predicted"/>
<reference evidence="2 3" key="1">
    <citation type="submission" date="2019-04" db="EMBL/GenBank/DDBJ databases">
        <title>Flavobacterium sp. nov. isolated from construction timber.</title>
        <authorList>
            <person name="Lin S.-Y."/>
            <person name="Chang C.-T."/>
            <person name="Young C.-C."/>
        </authorList>
    </citation>
    <scope>NUCLEOTIDE SEQUENCE [LARGE SCALE GENOMIC DNA]</scope>
    <source>
        <strain evidence="2 3">CC-CTC003</strain>
    </source>
</reference>
<dbReference type="CDD" id="cd17926">
    <property type="entry name" value="DEXHc_RE"/>
    <property type="match status" value="1"/>
</dbReference>
<dbReference type="Gene3D" id="3.40.50.300">
    <property type="entry name" value="P-loop containing nucleotide triphosphate hydrolases"/>
    <property type="match status" value="2"/>
</dbReference>
<dbReference type="InterPro" id="IPR050742">
    <property type="entry name" value="Helicase_Restrict-Modif_Enz"/>
</dbReference>
<keyword evidence="2" id="KW-0378">Hydrolase</keyword>
<gene>
    <name evidence="2" type="ORF">E6C50_13060</name>
</gene>
<comment type="caution">
    <text evidence="2">The sequence shown here is derived from an EMBL/GenBank/DDBJ whole genome shotgun (WGS) entry which is preliminary data.</text>
</comment>
<dbReference type="RefSeq" id="WP_136403673.1">
    <property type="nucleotide sequence ID" value="NZ_SSNZ01000006.1"/>
</dbReference>
<dbReference type="InterPro" id="IPR014001">
    <property type="entry name" value="Helicase_ATP-bd"/>
</dbReference>
<dbReference type="SMART" id="SM00487">
    <property type="entry name" value="DEXDc"/>
    <property type="match status" value="1"/>
</dbReference>
<dbReference type="OrthoDB" id="9759819at2"/>
<dbReference type="InterPro" id="IPR006935">
    <property type="entry name" value="Helicase/UvrB_N"/>
</dbReference>
<dbReference type="SUPFAM" id="SSF52540">
    <property type="entry name" value="P-loop containing nucleoside triphosphate hydrolases"/>
    <property type="match status" value="1"/>
</dbReference>